<dbReference type="AlphaFoldDB" id="A0A914A6Z9"/>
<dbReference type="PANTHER" id="PTHR13366">
    <property type="entry name" value="MALARIA ANTIGEN-RELATED"/>
    <property type="match status" value="1"/>
</dbReference>
<evidence type="ECO:0000313" key="1">
    <source>
        <dbReference type="EnsemblMetazoa" id="XP_038059642.1"/>
    </source>
</evidence>
<sequence>MILSNPQTACQGKVQGALPPIKSKLKSCENSLHVRINAALALSIPTHRSCYGDIDRFCLVWSSIVHALEVIDQVADVSELKYKDTLRDQLCQTLTHLGGLIGQDDLSPLHKLMKDRTDMLESHLSRYRGAKLTTVDDTRGALLSAASVHLQDLMNIKDITAEDRNCAAQLVRMFAEP</sequence>
<organism evidence="1 2">
    <name type="scientific">Patiria miniata</name>
    <name type="common">Bat star</name>
    <name type="synonym">Asterina miniata</name>
    <dbReference type="NCBI Taxonomy" id="46514"/>
    <lineage>
        <taxon>Eukaryota</taxon>
        <taxon>Metazoa</taxon>
        <taxon>Echinodermata</taxon>
        <taxon>Eleutherozoa</taxon>
        <taxon>Asterozoa</taxon>
        <taxon>Asteroidea</taxon>
        <taxon>Valvatacea</taxon>
        <taxon>Valvatida</taxon>
        <taxon>Asterinidae</taxon>
        <taxon>Patiria</taxon>
    </lineage>
</organism>
<reference evidence="1" key="1">
    <citation type="submission" date="2022-11" db="UniProtKB">
        <authorList>
            <consortium name="EnsemblMetazoa"/>
        </authorList>
    </citation>
    <scope>IDENTIFICATION</scope>
</reference>
<dbReference type="OrthoDB" id="66533at2759"/>
<proteinExistence type="predicted"/>
<dbReference type="GeneID" id="119730710"/>
<dbReference type="EnsemblMetazoa" id="XM_038203714.1">
    <property type="protein sequence ID" value="XP_038059642.1"/>
    <property type="gene ID" value="LOC119730710"/>
</dbReference>
<evidence type="ECO:0000313" key="2">
    <source>
        <dbReference type="Proteomes" id="UP000887568"/>
    </source>
</evidence>
<dbReference type="Proteomes" id="UP000887568">
    <property type="component" value="Unplaced"/>
</dbReference>
<dbReference type="InterPro" id="IPR052107">
    <property type="entry name" value="HEAT6"/>
</dbReference>
<accession>A0A914A6Z9</accession>
<keyword evidence="2" id="KW-1185">Reference proteome</keyword>
<name>A0A914A6Z9_PATMI</name>
<protein>
    <submittedName>
        <fullName evidence="1">Uncharacterized protein</fullName>
    </submittedName>
</protein>
<dbReference type="RefSeq" id="XP_038059642.1">
    <property type="nucleotide sequence ID" value="XM_038203714.1"/>
</dbReference>
<dbReference type="PANTHER" id="PTHR13366:SF0">
    <property type="entry name" value="HEAT REPEAT-CONTAINING PROTEIN 6"/>
    <property type="match status" value="1"/>
</dbReference>